<name>A0ABU9XXX7_9SPHN</name>
<organism evidence="5 6">
    <name type="scientific">Sphingomonas oligophenolica</name>
    <dbReference type="NCBI Taxonomy" id="301154"/>
    <lineage>
        <taxon>Bacteria</taxon>
        <taxon>Pseudomonadati</taxon>
        <taxon>Pseudomonadota</taxon>
        <taxon>Alphaproteobacteria</taxon>
        <taxon>Sphingomonadales</taxon>
        <taxon>Sphingomonadaceae</taxon>
        <taxon>Sphingomonas</taxon>
    </lineage>
</organism>
<dbReference type="InterPro" id="IPR036249">
    <property type="entry name" value="Thioredoxin-like_sf"/>
</dbReference>
<dbReference type="EC" id="1.11.1.27" evidence="3"/>
<keyword evidence="3" id="KW-0049">Antioxidant</keyword>
<evidence type="ECO:0000313" key="5">
    <source>
        <dbReference type="EMBL" id="MEN2788408.1"/>
    </source>
</evidence>
<dbReference type="EMBL" id="JBDIME010000001">
    <property type="protein sequence ID" value="MEN2788408.1"/>
    <property type="molecule type" value="Genomic_DNA"/>
</dbReference>
<evidence type="ECO:0000256" key="2">
    <source>
        <dbReference type="ARBA" id="ARBA00023002"/>
    </source>
</evidence>
<keyword evidence="2 3" id="KW-0560">Oxidoreductase</keyword>
<keyword evidence="6" id="KW-1185">Reference proteome</keyword>
<comment type="function">
    <text evidence="3">Thiol-specific peroxidase that catalyzes the reduction of hydrogen peroxide and organic hydroperoxides to water and alcohols, respectively. Plays a role in cell protection against oxidative stress by detoxifying peroxides.</text>
</comment>
<dbReference type="PROSITE" id="PS51352">
    <property type="entry name" value="THIOREDOXIN_2"/>
    <property type="match status" value="1"/>
</dbReference>
<sequence length="160" mass="16850">MTISVGDRLPSTTLVKATANGPEQISSDEYFKGRKVALFSVPGAFTPTCSAKHLPGYLDKADELKAKGVDEIACTAVNDAFVMDAWSKSADAGGKVTMLADGNGSFAEAVGLTMDVTKFGLGKRGQRYSMLVNDGVVEQLNVEAPGEFNVSSAEHLLSEL</sequence>
<evidence type="ECO:0000256" key="3">
    <source>
        <dbReference type="RuleBase" id="RU366011"/>
    </source>
</evidence>
<reference evidence="5 6" key="1">
    <citation type="submission" date="2024-05" db="EMBL/GenBank/DDBJ databases">
        <authorList>
            <person name="Liu Q."/>
            <person name="Xin Y.-H."/>
        </authorList>
    </citation>
    <scope>NUCLEOTIDE SEQUENCE [LARGE SCALE GENOMIC DNA]</scope>
    <source>
        <strain evidence="5 6">CGMCC 1.10181</strain>
    </source>
</reference>
<evidence type="ECO:0000259" key="4">
    <source>
        <dbReference type="PROSITE" id="PS51352"/>
    </source>
</evidence>
<feature type="domain" description="Thioredoxin" evidence="4">
    <location>
        <begin position="3"/>
        <end position="160"/>
    </location>
</feature>
<dbReference type="PANTHER" id="PTHR10430:SF16">
    <property type="entry name" value="PEROXIREDOXIN-5, MITOCHONDRIAL"/>
    <property type="match status" value="1"/>
</dbReference>
<dbReference type="InterPro" id="IPR013766">
    <property type="entry name" value="Thioredoxin_domain"/>
</dbReference>
<comment type="catalytic activity">
    <reaction evidence="3">
        <text>a hydroperoxide + 2 glutathione = an alcohol + glutathione disulfide + H2O</text>
        <dbReference type="Rhea" id="RHEA:62632"/>
        <dbReference type="ChEBI" id="CHEBI:15377"/>
        <dbReference type="ChEBI" id="CHEBI:30879"/>
        <dbReference type="ChEBI" id="CHEBI:35924"/>
        <dbReference type="ChEBI" id="CHEBI:57925"/>
        <dbReference type="ChEBI" id="CHEBI:58297"/>
        <dbReference type="EC" id="1.11.1.27"/>
    </reaction>
</comment>
<dbReference type="InterPro" id="IPR037944">
    <property type="entry name" value="PRX5-like"/>
</dbReference>
<keyword evidence="1 3" id="KW-0575">Peroxidase</keyword>
<evidence type="ECO:0000313" key="6">
    <source>
        <dbReference type="Proteomes" id="UP001419910"/>
    </source>
</evidence>
<comment type="similarity">
    <text evidence="3">Belongs to the peroxiredoxin family. Prx5 subfamily.</text>
</comment>
<dbReference type="CDD" id="cd03013">
    <property type="entry name" value="PRX5_like"/>
    <property type="match status" value="1"/>
</dbReference>
<gene>
    <name evidence="5" type="ORF">ABC974_02125</name>
</gene>
<dbReference type="Proteomes" id="UP001419910">
    <property type="component" value="Unassembled WGS sequence"/>
</dbReference>
<dbReference type="Gene3D" id="3.40.30.10">
    <property type="entry name" value="Glutaredoxin"/>
    <property type="match status" value="1"/>
</dbReference>
<evidence type="ECO:0000256" key="1">
    <source>
        <dbReference type="ARBA" id="ARBA00022559"/>
    </source>
</evidence>
<dbReference type="SUPFAM" id="SSF52833">
    <property type="entry name" value="Thioredoxin-like"/>
    <property type="match status" value="1"/>
</dbReference>
<accession>A0ABU9XXX7</accession>
<comment type="caution">
    <text evidence="5">The sequence shown here is derived from an EMBL/GenBank/DDBJ whole genome shotgun (WGS) entry which is preliminary data.</text>
</comment>
<keyword evidence="3" id="KW-0676">Redox-active center</keyword>
<protein>
    <recommendedName>
        <fullName evidence="3">Glutathione-dependent peroxiredoxin</fullName>
        <ecNumber evidence="3">1.11.1.27</ecNumber>
    </recommendedName>
</protein>
<dbReference type="RefSeq" id="WP_343888034.1">
    <property type="nucleotide sequence ID" value="NZ_BAAAEH010000005.1"/>
</dbReference>
<dbReference type="InterPro" id="IPR013740">
    <property type="entry name" value="Redoxin"/>
</dbReference>
<dbReference type="Pfam" id="PF08534">
    <property type="entry name" value="Redoxin"/>
    <property type="match status" value="1"/>
</dbReference>
<dbReference type="PANTHER" id="PTHR10430">
    <property type="entry name" value="PEROXIREDOXIN"/>
    <property type="match status" value="1"/>
</dbReference>
<proteinExistence type="inferred from homology"/>